<name>A0A3Q7I1Y3_SOLLC</name>
<evidence type="ECO:0000313" key="2">
    <source>
        <dbReference type="Proteomes" id="UP000004994"/>
    </source>
</evidence>
<dbReference type="EnsemblPlants" id="Solyc09g018720.3.1">
    <property type="protein sequence ID" value="Solyc09g018720.3.1"/>
    <property type="gene ID" value="Solyc09g018720.3"/>
</dbReference>
<protein>
    <submittedName>
        <fullName evidence="1">Uncharacterized protein</fullName>
    </submittedName>
</protein>
<proteinExistence type="predicted"/>
<sequence length="81" mass="8848">MPQAGPQPIFECDPYSNQKIPNSHLSTRLTLSRSSSLNSHLSAIRLLSSGKPLLTGHCSVLVRESRLEATHPQATADEVLR</sequence>
<dbReference type="Gramene" id="Solyc09g018720.3.1">
    <property type="protein sequence ID" value="Solyc09g018720.3.1"/>
    <property type="gene ID" value="Solyc09g018720.3"/>
</dbReference>
<evidence type="ECO:0000313" key="1">
    <source>
        <dbReference type="EnsemblPlants" id="Solyc09g018720.3.1"/>
    </source>
</evidence>
<dbReference type="InParanoid" id="A0A3Q7I1Y3"/>
<dbReference type="Proteomes" id="UP000004994">
    <property type="component" value="Chromosome 9"/>
</dbReference>
<organism evidence="1">
    <name type="scientific">Solanum lycopersicum</name>
    <name type="common">Tomato</name>
    <name type="synonym">Lycopersicon esculentum</name>
    <dbReference type="NCBI Taxonomy" id="4081"/>
    <lineage>
        <taxon>Eukaryota</taxon>
        <taxon>Viridiplantae</taxon>
        <taxon>Streptophyta</taxon>
        <taxon>Embryophyta</taxon>
        <taxon>Tracheophyta</taxon>
        <taxon>Spermatophyta</taxon>
        <taxon>Magnoliopsida</taxon>
        <taxon>eudicotyledons</taxon>
        <taxon>Gunneridae</taxon>
        <taxon>Pentapetalae</taxon>
        <taxon>asterids</taxon>
        <taxon>lamiids</taxon>
        <taxon>Solanales</taxon>
        <taxon>Solanaceae</taxon>
        <taxon>Solanoideae</taxon>
        <taxon>Solaneae</taxon>
        <taxon>Solanum</taxon>
        <taxon>Solanum subgen. Lycopersicon</taxon>
    </lineage>
</organism>
<keyword evidence="2" id="KW-1185">Reference proteome</keyword>
<reference evidence="1" key="2">
    <citation type="submission" date="2019-01" db="UniProtKB">
        <authorList>
            <consortium name="EnsemblPlants"/>
        </authorList>
    </citation>
    <scope>IDENTIFICATION</scope>
    <source>
        <strain evidence="1">cv. Heinz 1706</strain>
    </source>
</reference>
<accession>A0A3Q7I1Y3</accession>
<dbReference type="AlphaFoldDB" id="A0A3Q7I1Y3"/>
<dbReference type="PaxDb" id="4081-Solyc09g018720.2.1"/>
<reference evidence="1" key="1">
    <citation type="journal article" date="2012" name="Nature">
        <title>The tomato genome sequence provides insights into fleshy fruit evolution.</title>
        <authorList>
            <consortium name="Tomato Genome Consortium"/>
        </authorList>
    </citation>
    <scope>NUCLEOTIDE SEQUENCE [LARGE SCALE GENOMIC DNA]</scope>
    <source>
        <strain evidence="1">cv. Heinz 1706</strain>
    </source>
</reference>